<proteinExistence type="predicted"/>
<gene>
    <name evidence="3" type="ORF">JKP88DRAFT_237249</name>
</gene>
<name>A0A835YZT4_9STRA</name>
<protein>
    <submittedName>
        <fullName evidence="3">Uncharacterized protein</fullName>
    </submittedName>
</protein>
<keyword evidence="4" id="KW-1185">Reference proteome</keyword>
<evidence type="ECO:0000256" key="1">
    <source>
        <dbReference type="SAM" id="MobiDB-lite"/>
    </source>
</evidence>
<evidence type="ECO:0000256" key="2">
    <source>
        <dbReference type="SAM" id="SignalP"/>
    </source>
</evidence>
<accession>A0A835YZT4</accession>
<comment type="caution">
    <text evidence="3">The sequence shown here is derived from an EMBL/GenBank/DDBJ whole genome shotgun (WGS) entry which is preliminary data.</text>
</comment>
<feature type="chain" id="PRO_5032996032" evidence="2">
    <location>
        <begin position="23"/>
        <end position="295"/>
    </location>
</feature>
<dbReference type="AlphaFoldDB" id="A0A835YZT4"/>
<evidence type="ECO:0000313" key="3">
    <source>
        <dbReference type="EMBL" id="KAG5184862.1"/>
    </source>
</evidence>
<sequence length="295" mass="32032">MRFGSILGCGLAVSLCLCGANAKGNRWTRKKDKEQEENGFDQLIKLKKPEAGGVGAGGILGRGPAAGAGGMEQFMRTLQAGVGDEGLDMQKMVMESVNTLVDILSDPEQRKVFDRESIEAMFKQLPPEIMDTPELAAAAKQNLALLEELDPKEYEKQVNEILDSMLDYAKKMQDVLKDPDALNKLMSDTLGALGLTEEDLAEAQKLLSDPKAMQDAMSALSGLKEEDFAELSNLLGDPSAMDSMMKNLMNDPEMKAALQDPNLAGMYEELMKDPELQAAMGQASDAAKPARRQRA</sequence>
<keyword evidence="2" id="KW-0732">Signal</keyword>
<feature type="region of interest" description="Disordered" evidence="1">
    <location>
        <begin position="275"/>
        <end position="295"/>
    </location>
</feature>
<evidence type="ECO:0000313" key="4">
    <source>
        <dbReference type="Proteomes" id="UP000664859"/>
    </source>
</evidence>
<feature type="signal peptide" evidence="2">
    <location>
        <begin position="1"/>
        <end position="22"/>
    </location>
</feature>
<organism evidence="3 4">
    <name type="scientific">Tribonema minus</name>
    <dbReference type="NCBI Taxonomy" id="303371"/>
    <lineage>
        <taxon>Eukaryota</taxon>
        <taxon>Sar</taxon>
        <taxon>Stramenopiles</taxon>
        <taxon>Ochrophyta</taxon>
        <taxon>PX clade</taxon>
        <taxon>Xanthophyceae</taxon>
        <taxon>Tribonematales</taxon>
        <taxon>Tribonemataceae</taxon>
        <taxon>Tribonema</taxon>
    </lineage>
</organism>
<reference evidence="3" key="1">
    <citation type="submission" date="2021-02" db="EMBL/GenBank/DDBJ databases">
        <title>First Annotated Genome of the Yellow-green Alga Tribonema minus.</title>
        <authorList>
            <person name="Mahan K.M."/>
        </authorList>
    </citation>
    <scope>NUCLEOTIDE SEQUENCE</scope>
    <source>
        <strain evidence="3">UTEX B ZZ1240</strain>
    </source>
</reference>
<dbReference type="EMBL" id="JAFCMP010000147">
    <property type="protein sequence ID" value="KAG5184862.1"/>
    <property type="molecule type" value="Genomic_DNA"/>
</dbReference>
<dbReference type="Proteomes" id="UP000664859">
    <property type="component" value="Unassembled WGS sequence"/>
</dbReference>